<evidence type="ECO:0000256" key="14">
    <source>
        <dbReference type="RuleBase" id="RU003848"/>
    </source>
</evidence>
<comment type="subunit">
    <text evidence="13">F-type ATPases have 2 components, F(1) - the catalytic core - and F(0) - the membrane proton channel. F(1) has five subunits: alpha(3), beta(3), gamma(1), delta(1), epsilon(1). F(0) has three main subunits: a(1), b(2) and c(10-14). The alpha and beta chains form an alternating ring which encloses part of the gamma chain. F(1) is attached to F(0) by a central stalk formed by the gamma and epsilon chains, while a peripheral stalk is formed by the delta and b chains.</text>
</comment>
<proteinExistence type="inferred from homology"/>
<keyword evidence="15" id="KW-0175">Coiled coil</keyword>
<keyword evidence="3 13" id="KW-0138">CF(0)</keyword>
<name>A0A501PI16_9PROT</name>
<reference evidence="17" key="1">
    <citation type="submission" date="2019-06" db="EMBL/GenBank/DDBJ databases">
        <title>The complete genome of Emcibacter congregatus ZYLT.</title>
        <authorList>
            <person name="Zhao Z."/>
        </authorList>
    </citation>
    <scope>NUCLEOTIDE SEQUENCE [LARGE SCALE GENOMIC DNA]</scope>
    <source>
        <strain evidence="17">MCCC 1A06723</strain>
    </source>
</reference>
<evidence type="ECO:0000256" key="2">
    <source>
        <dbReference type="ARBA" id="ARBA00022448"/>
    </source>
</evidence>
<evidence type="ECO:0000256" key="9">
    <source>
        <dbReference type="ARBA" id="ARBA00023310"/>
    </source>
</evidence>
<protein>
    <recommendedName>
        <fullName evidence="13">ATP synthase subunit b</fullName>
    </recommendedName>
    <alternativeName>
        <fullName evidence="13">ATP synthase F(0) sector subunit b</fullName>
    </alternativeName>
    <alternativeName>
        <fullName evidence="13">ATPase subunit I</fullName>
    </alternativeName>
    <alternativeName>
        <fullName evidence="13">F-type ATPase subunit b</fullName>
        <shortName evidence="13">F-ATPase subunit b</shortName>
    </alternativeName>
</protein>
<evidence type="ECO:0000256" key="7">
    <source>
        <dbReference type="ARBA" id="ARBA00023065"/>
    </source>
</evidence>
<evidence type="ECO:0000313" key="16">
    <source>
        <dbReference type="EMBL" id="TPD59835.1"/>
    </source>
</evidence>
<keyword evidence="13" id="KW-1003">Cell membrane</keyword>
<evidence type="ECO:0000256" key="8">
    <source>
        <dbReference type="ARBA" id="ARBA00023136"/>
    </source>
</evidence>
<keyword evidence="8 13" id="KW-0472">Membrane</keyword>
<feature type="transmembrane region" description="Helical" evidence="13">
    <location>
        <begin position="6"/>
        <end position="27"/>
    </location>
</feature>
<evidence type="ECO:0000256" key="4">
    <source>
        <dbReference type="ARBA" id="ARBA00022692"/>
    </source>
</evidence>
<dbReference type="AlphaFoldDB" id="A0A501PI16"/>
<comment type="subcellular location">
    <subcellularLocation>
        <location evidence="13">Cell membrane</location>
        <topology evidence="13">Single-pass membrane protein</topology>
    </subcellularLocation>
    <subcellularLocation>
        <location evidence="12">Endomembrane system</location>
        <topology evidence="12">Single-pass membrane protein</topology>
    </subcellularLocation>
</comment>
<evidence type="ECO:0000256" key="13">
    <source>
        <dbReference type="HAMAP-Rule" id="MF_01398"/>
    </source>
</evidence>
<dbReference type="Pfam" id="PF00430">
    <property type="entry name" value="ATP-synt_B"/>
    <property type="match status" value="1"/>
</dbReference>
<keyword evidence="9 13" id="KW-0066">ATP synthesis</keyword>
<accession>A0A501PI16</accession>
<comment type="caution">
    <text evidence="16">The sequence shown here is derived from an EMBL/GenBank/DDBJ whole genome shotgun (WGS) entry which is preliminary data.</text>
</comment>
<comment type="function">
    <text evidence="11">Component of the F(0) channel, it forms part of the peripheral stalk, linking F(1) to F(0). The b'-subunit is a diverged and duplicated form of b found in plants and photosynthetic bacteria.</text>
</comment>
<evidence type="ECO:0000256" key="15">
    <source>
        <dbReference type="SAM" id="Coils"/>
    </source>
</evidence>
<keyword evidence="2 13" id="KW-0813">Transport</keyword>
<dbReference type="GO" id="GO:0046961">
    <property type="term" value="F:proton-transporting ATPase activity, rotational mechanism"/>
    <property type="evidence" value="ECO:0007669"/>
    <property type="project" value="TreeGrafter"/>
</dbReference>
<dbReference type="OrthoDB" id="466272at2"/>
<evidence type="ECO:0000256" key="3">
    <source>
        <dbReference type="ARBA" id="ARBA00022547"/>
    </source>
</evidence>
<dbReference type="GO" id="GO:0005886">
    <property type="term" value="C:plasma membrane"/>
    <property type="evidence" value="ECO:0007669"/>
    <property type="project" value="UniProtKB-SubCell"/>
</dbReference>
<comment type="similarity">
    <text evidence="1 13 14">Belongs to the ATPase B chain family.</text>
</comment>
<evidence type="ECO:0000256" key="6">
    <source>
        <dbReference type="ARBA" id="ARBA00022989"/>
    </source>
</evidence>
<sequence>MQIDLTTFILELINFVVLVWLLHRFLYRPIQAVMARRRQAIEDSVQEAADQKQQADDLRTTYEKRLADWQREQDRERAELDKELADERERKLEEVRQAVEEEKQRLAATTAKKEADARRRMEKQARAKGMDFAAKFLERLSGAELDRRLAEVLVEDIKAWPDEKLESLKTALAETEGQMTIASPRDLPLEVKQQLEKTFSEATGVACKLSYLQDESLIAGLSVTIGPWVLQANVRDELAWFTEGLVHAQ</sequence>
<evidence type="ECO:0000256" key="11">
    <source>
        <dbReference type="ARBA" id="ARBA00025614"/>
    </source>
</evidence>
<keyword evidence="5 13" id="KW-0375">Hydrogen ion transport</keyword>
<gene>
    <name evidence="13" type="primary">atpF</name>
    <name evidence="16" type="ORF">FIV46_10130</name>
</gene>
<dbReference type="GO" id="GO:0012505">
    <property type="term" value="C:endomembrane system"/>
    <property type="evidence" value="ECO:0007669"/>
    <property type="project" value="UniProtKB-SubCell"/>
</dbReference>
<dbReference type="RefSeq" id="WP_139940806.1">
    <property type="nucleotide sequence ID" value="NZ_JBHSYP010000006.1"/>
</dbReference>
<evidence type="ECO:0000256" key="5">
    <source>
        <dbReference type="ARBA" id="ARBA00022781"/>
    </source>
</evidence>
<evidence type="ECO:0000256" key="12">
    <source>
        <dbReference type="ARBA" id="ARBA00037847"/>
    </source>
</evidence>
<evidence type="ECO:0000256" key="1">
    <source>
        <dbReference type="ARBA" id="ARBA00005513"/>
    </source>
</evidence>
<dbReference type="InterPro" id="IPR050059">
    <property type="entry name" value="ATP_synthase_B_chain"/>
</dbReference>
<keyword evidence="7 13" id="KW-0406">Ion transport</keyword>
<dbReference type="InterPro" id="IPR002146">
    <property type="entry name" value="ATP_synth_b/b'su_bac/chlpt"/>
</dbReference>
<dbReference type="CDD" id="cd06503">
    <property type="entry name" value="ATP-synt_Fo_b"/>
    <property type="match status" value="1"/>
</dbReference>
<dbReference type="GO" id="GO:0045259">
    <property type="term" value="C:proton-transporting ATP synthase complex"/>
    <property type="evidence" value="ECO:0007669"/>
    <property type="project" value="UniProtKB-KW"/>
</dbReference>
<dbReference type="EMBL" id="VFIY01000010">
    <property type="protein sequence ID" value="TPD59835.1"/>
    <property type="molecule type" value="Genomic_DNA"/>
</dbReference>
<comment type="function">
    <text evidence="10 13">F(1)F(0) ATP synthase produces ATP from ADP in the presence of a proton or sodium gradient. F-type ATPases consist of two structural domains, F(1) containing the extramembraneous catalytic core and F(0) containing the membrane proton channel, linked together by a central stalk and a peripheral stalk. During catalysis, ATP synthesis in the catalytic domain of F(1) is coupled via a rotary mechanism of the central stalk subunits to proton translocation.</text>
</comment>
<dbReference type="Proteomes" id="UP000319148">
    <property type="component" value="Unassembled WGS sequence"/>
</dbReference>
<organism evidence="16 17">
    <name type="scientific">Emcibacter nanhaiensis</name>
    <dbReference type="NCBI Taxonomy" id="1505037"/>
    <lineage>
        <taxon>Bacteria</taxon>
        <taxon>Pseudomonadati</taxon>
        <taxon>Pseudomonadota</taxon>
        <taxon>Alphaproteobacteria</taxon>
        <taxon>Emcibacterales</taxon>
        <taxon>Emcibacteraceae</taxon>
        <taxon>Emcibacter</taxon>
    </lineage>
</organism>
<keyword evidence="17" id="KW-1185">Reference proteome</keyword>
<evidence type="ECO:0000313" key="17">
    <source>
        <dbReference type="Proteomes" id="UP000319148"/>
    </source>
</evidence>
<dbReference type="HAMAP" id="MF_01398">
    <property type="entry name" value="ATP_synth_b_bprime"/>
    <property type="match status" value="1"/>
</dbReference>
<dbReference type="GO" id="GO:0046933">
    <property type="term" value="F:proton-transporting ATP synthase activity, rotational mechanism"/>
    <property type="evidence" value="ECO:0007669"/>
    <property type="project" value="UniProtKB-UniRule"/>
</dbReference>
<evidence type="ECO:0000256" key="10">
    <source>
        <dbReference type="ARBA" id="ARBA00025198"/>
    </source>
</evidence>
<dbReference type="PANTHER" id="PTHR33445">
    <property type="entry name" value="ATP SYNTHASE SUBUNIT B', CHLOROPLASTIC"/>
    <property type="match status" value="1"/>
</dbReference>
<dbReference type="InterPro" id="IPR000711">
    <property type="entry name" value="ATPase_OSCP/dsu"/>
</dbReference>
<keyword evidence="4 13" id="KW-0812">Transmembrane</keyword>
<dbReference type="Pfam" id="PF00213">
    <property type="entry name" value="OSCP"/>
    <property type="match status" value="1"/>
</dbReference>
<keyword evidence="6 13" id="KW-1133">Transmembrane helix</keyword>
<dbReference type="PANTHER" id="PTHR33445:SF2">
    <property type="entry name" value="ATP SYNTHASE SUBUNIT B', CHLOROPLASTIC"/>
    <property type="match status" value="1"/>
</dbReference>
<feature type="coiled-coil region" evidence="15">
    <location>
        <begin position="38"/>
        <end position="116"/>
    </location>
</feature>